<feature type="domain" description="BLOC-2 complex member HPS3 N-terminal" evidence="2">
    <location>
        <begin position="3"/>
        <end position="478"/>
    </location>
</feature>
<dbReference type="KEGG" id="ccan:109682830"/>
<dbReference type="RefSeq" id="XP_020013925.1">
    <property type="nucleotide sequence ID" value="XM_020158336.2"/>
</dbReference>
<dbReference type="InterPro" id="IPR029437">
    <property type="entry name" value="HPS3_N"/>
</dbReference>
<accession>A0A8B7U837</accession>
<gene>
    <name evidence="5" type="primary">Hps3</name>
</gene>
<dbReference type="GO" id="GO:0005737">
    <property type="term" value="C:cytoplasm"/>
    <property type="evidence" value="ECO:0007669"/>
    <property type="project" value="TreeGrafter"/>
</dbReference>
<reference evidence="5" key="1">
    <citation type="submission" date="2025-08" db="UniProtKB">
        <authorList>
            <consortium name="RefSeq"/>
        </authorList>
    </citation>
    <scope>IDENTIFICATION</scope>
    <source>
        <tissue evidence="5">Leukocyte</tissue>
    </source>
</reference>
<organism evidence="5">
    <name type="scientific">Castor canadensis</name>
    <name type="common">American beaver</name>
    <dbReference type="NCBI Taxonomy" id="51338"/>
    <lineage>
        <taxon>Eukaryota</taxon>
        <taxon>Metazoa</taxon>
        <taxon>Chordata</taxon>
        <taxon>Craniata</taxon>
        <taxon>Vertebrata</taxon>
        <taxon>Euteleostomi</taxon>
        <taxon>Mammalia</taxon>
        <taxon>Eutheria</taxon>
        <taxon>Euarchontoglires</taxon>
        <taxon>Glires</taxon>
        <taxon>Rodentia</taxon>
        <taxon>Castorimorpha</taxon>
        <taxon>Castoridae</taxon>
        <taxon>Castor</taxon>
    </lineage>
</organism>
<dbReference type="PIRSF" id="PIRSF037473">
    <property type="entry name" value="BLOC-2_complex_Hps3"/>
    <property type="match status" value="1"/>
</dbReference>
<dbReference type="OrthoDB" id="10255480at2759"/>
<feature type="domain" description="BLOC-2 complex member HPS3 C-terminal" evidence="3">
    <location>
        <begin position="497"/>
        <end position="931"/>
    </location>
</feature>
<dbReference type="PANTHER" id="PTHR28633">
    <property type="entry name" value="HERMANSKY-PUDLAK SYNDROME 3 PROTEIN"/>
    <property type="match status" value="1"/>
</dbReference>
<evidence type="ECO:0000259" key="2">
    <source>
        <dbReference type="Pfam" id="PF14761"/>
    </source>
</evidence>
<dbReference type="PANTHER" id="PTHR28633:SF1">
    <property type="entry name" value="BLOC-2 COMPLEX MEMBER HPS3"/>
    <property type="match status" value="1"/>
</dbReference>
<sequence length="1116" mass="125296">MVHLYNLHPFGSQQVVPCKLEPERFCGGGRDALFVAAGCKVEAFAVSGHELCRPRGAFSTLGRVLRMAYSEAGDYLVTIEEKNKATFLRAYVNWRSKRTENSRVCIRMVGHQVEAPSGAAFGDQMSIVEMPLSEAPLCISCCPVKGDLLVGCSNKLVLFSLKYQVISEELSILDFERSLIIHIDNITPVEISFCVGYVAVMSDLEVLILKLESRPKNGKAVNHHPRKTSDPRRPAQGTRDETSQLESDDFVICQKPMELLGEKSEQSGVSITLESTGLADEKVEYSHVHHLLYRRFTPDISFCVLSDDIKLHSLQLLPIYQTGSPTSSGKNLSQERELLSLFCFFSLPHMGYLYMVVKSVELMSVYQYPETSQQAVLTPQFLHVITSNNLQCFTVRCSAAVAREEDPYMDTTLKACPPVSMDVCALRIQLFIGLKAICHFKNHIILLTQADPEVIPERRDSSRRLLSRKDTSVKIRMPSVAEAGWNLYIVNTISPVQLYKEMVEYSDIYKTVKTQSCIHLLSEAHLLLRAALMDAQQLEPGERAELMEAFKESCGHLGDCYSRLDTQHSHLALPYYKMSDLSLTEVLARVDWAVDHESQKYERGLIFYINHSLYENLDEELSEELAARVAQLFHAAEPKQLPHVLCSPSMKHTDPSLALSYLRSLDTCGLSSILVTLTKAAMALKLGDLDMHRKEMQSHSEMKLVCGFILEPRLLIQQKKGQLVPTEFAVHLKEAQPGLLVASVLGLQKNSKIGIEEADSFFKMLCGHGEDKIPQLLLDFWEAQLVACLPDVVLQELFFKLTLQYIWRLSQRQPPDTPPLRSAEDLINTCSHYGLIYPWVHILISSDFLLDKNYMEDLSKLQSLMCGPSFDIASIVPFLDSLSEDTVAGLSVHVLCRTLLKEYEQCIDTLLERCPEAVIPYANHQLKEESRIASVVENAVASTLSENQVWWREVSALPVSTERNTVGCCCGAGAEGFPERSPRGRHCSVFLALSSLLQQKEVTDLKVSFEQCHSSIETNCKHSSQGILCSVCVTEAFETFLYHAVVTSLIYIHIHSVVQNENCQDVRILQRSAMFLKVDAECCSKEQRPLRALEDMTVFSIPGTLQGNSKCVRCHS</sequence>
<feature type="region of interest" description="Disordered" evidence="1">
    <location>
        <begin position="217"/>
        <end position="245"/>
    </location>
</feature>
<dbReference type="RefSeq" id="XP_020013925.1">
    <property type="nucleotide sequence ID" value="XM_020158336.1"/>
</dbReference>
<dbReference type="Pfam" id="PF14763">
    <property type="entry name" value="HPS3_C"/>
    <property type="match status" value="1"/>
</dbReference>
<evidence type="ECO:0000259" key="3">
    <source>
        <dbReference type="Pfam" id="PF14763"/>
    </source>
</evidence>
<evidence type="ECO:0000313" key="4">
    <source>
        <dbReference type="Proteomes" id="UP001732720"/>
    </source>
</evidence>
<evidence type="ECO:0000313" key="5">
    <source>
        <dbReference type="RefSeq" id="XP_020013925.1"/>
    </source>
</evidence>
<dbReference type="InterPro" id="IPR017216">
    <property type="entry name" value="HPS3"/>
</dbReference>
<dbReference type="Pfam" id="PF14761">
    <property type="entry name" value="HPS3_N"/>
    <property type="match status" value="1"/>
</dbReference>
<dbReference type="InterPro" id="IPR029438">
    <property type="entry name" value="HPS3_C"/>
</dbReference>
<name>A0A8B7U837_CASCN</name>
<keyword evidence="4" id="KW-1185">Reference proteome</keyword>
<evidence type="ECO:0000256" key="1">
    <source>
        <dbReference type="SAM" id="MobiDB-lite"/>
    </source>
</evidence>
<feature type="compositionally biased region" description="Basic and acidic residues" evidence="1">
    <location>
        <begin position="227"/>
        <end position="242"/>
    </location>
</feature>
<proteinExistence type="predicted"/>
<protein>
    <submittedName>
        <fullName evidence="5">BLOC-2 complex member HPS3 isoform X1</fullName>
    </submittedName>
    <submittedName>
        <fullName evidence="5">Hermansky-Pudlak syndrome 3 protein isoform X1</fullName>
    </submittedName>
</protein>
<dbReference type="GeneID" id="109682830"/>
<dbReference type="AlphaFoldDB" id="A0A8B7U837"/>
<dbReference type="Proteomes" id="UP001732720">
    <property type="component" value="Chromosome 17"/>
</dbReference>
<dbReference type="GO" id="GO:0031084">
    <property type="term" value="C:BLOC-2 complex"/>
    <property type="evidence" value="ECO:0007669"/>
    <property type="project" value="TreeGrafter"/>
</dbReference>
<dbReference type="CTD" id="84343"/>